<evidence type="ECO:0000259" key="17">
    <source>
        <dbReference type="PROSITE" id="PS51319"/>
    </source>
</evidence>
<evidence type="ECO:0000256" key="5">
    <source>
        <dbReference type="ARBA" id="ARBA00022771"/>
    </source>
</evidence>
<reference evidence="19 20" key="1">
    <citation type="submission" date="2021-06" db="EMBL/GenBank/DDBJ databases">
        <title>Caerostris darwini draft genome.</title>
        <authorList>
            <person name="Kono N."/>
            <person name="Arakawa K."/>
        </authorList>
    </citation>
    <scope>NUCLEOTIDE SEQUENCE [LARGE SCALE GENOMIC DNA]</scope>
</reference>
<evidence type="ECO:0000256" key="6">
    <source>
        <dbReference type="ARBA" id="ARBA00022833"/>
    </source>
</evidence>
<dbReference type="GO" id="GO:0003677">
    <property type="term" value="F:DNA binding"/>
    <property type="evidence" value="ECO:0007669"/>
    <property type="project" value="UniProtKB-KW"/>
</dbReference>
<keyword evidence="8 14" id="KW-0238">DNA-binding</keyword>
<dbReference type="PANTHER" id="PTHR11477:SF0">
    <property type="entry name" value="IP08861P-RELATED"/>
    <property type="match status" value="1"/>
</dbReference>
<dbReference type="PROSITE" id="PS51321">
    <property type="entry name" value="TFIIS_CENTRAL"/>
    <property type="match status" value="1"/>
</dbReference>
<organism evidence="19 20">
    <name type="scientific">Caerostris darwini</name>
    <dbReference type="NCBI Taxonomy" id="1538125"/>
    <lineage>
        <taxon>Eukaryota</taxon>
        <taxon>Metazoa</taxon>
        <taxon>Ecdysozoa</taxon>
        <taxon>Arthropoda</taxon>
        <taxon>Chelicerata</taxon>
        <taxon>Arachnida</taxon>
        <taxon>Araneae</taxon>
        <taxon>Araneomorphae</taxon>
        <taxon>Entelegynae</taxon>
        <taxon>Araneoidea</taxon>
        <taxon>Araneidae</taxon>
        <taxon>Caerostris</taxon>
    </lineage>
</organism>
<gene>
    <name evidence="19" type="primary">TfIIS</name>
    <name evidence="19" type="ORF">CDAR_589651</name>
</gene>
<proteinExistence type="inferred from homology"/>
<dbReference type="SMART" id="SM00509">
    <property type="entry name" value="TFS2N"/>
    <property type="match status" value="1"/>
</dbReference>
<evidence type="ECO:0000256" key="1">
    <source>
        <dbReference type="ARBA" id="ARBA00004123"/>
    </source>
</evidence>
<dbReference type="PIRSF" id="PIRSF006704">
    <property type="entry name" value="TF_IIS"/>
    <property type="match status" value="1"/>
</dbReference>
<dbReference type="Pfam" id="PF01096">
    <property type="entry name" value="Zn_ribbon_TFIIS"/>
    <property type="match status" value="1"/>
</dbReference>
<dbReference type="Pfam" id="PF07500">
    <property type="entry name" value="TFIIS_M"/>
    <property type="match status" value="1"/>
</dbReference>
<evidence type="ECO:0000313" key="19">
    <source>
        <dbReference type="EMBL" id="GIY18313.1"/>
    </source>
</evidence>
<feature type="domain" description="TFIIS N-terminal" evidence="17">
    <location>
        <begin position="5"/>
        <end position="82"/>
    </location>
</feature>
<keyword evidence="5 12" id="KW-0863">Zinc-finger</keyword>
<feature type="region of interest" description="Disordered" evidence="15">
    <location>
        <begin position="78"/>
        <end position="137"/>
    </location>
</feature>
<dbReference type="FunFam" id="2.20.25.10:FF:000001">
    <property type="entry name" value="Probable Transcription elongation factor S-II"/>
    <property type="match status" value="1"/>
</dbReference>
<keyword evidence="19" id="KW-0648">Protein biosynthesis</keyword>
<dbReference type="GO" id="GO:0006368">
    <property type="term" value="P:transcription elongation by RNA polymerase II"/>
    <property type="evidence" value="ECO:0007669"/>
    <property type="project" value="InterPro"/>
</dbReference>
<evidence type="ECO:0000313" key="20">
    <source>
        <dbReference type="Proteomes" id="UP001054837"/>
    </source>
</evidence>
<dbReference type="SUPFAM" id="SSF46942">
    <property type="entry name" value="Elongation factor TFIIS domain 2"/>
    <property type="match status" value="1"/>
</dbReference>
<dbReference type="Pfam" id="PF08711">
    <property type="entry name" value="Med26"/>
    <property type="match status" value="1"/>
</dbReference>
<evidence type="ECO:0000256" key="2">
    <source>
        <dbReference type="ARBA" id="ARBA00009647"/>
    </source>
</evidence>
<dbReference type="Gene3D" id="1.20.930.10">
    <property type="entry name" value="Conserved domain common to transcription factors TFIIS, elongin A, CRSP70"/>
    <property type="match status" value="1"/>
</dbReference>
<dbReference type="CDD" id="cd00183">
    <property type="entry name" value="TFIIS_I"/>
    <property type="match status" value="1"/>
</dbReference>
<dbReference type="SMART" id="SM00440">
    <property type="entry name" value="ZnF_C2C2"/>
    <property type="match status" value="1"/>
</dbReference>
<keyword evidence="3" id="KW-0597">Phosphoprotein</keyword>
<dbReference type="PANTHER" id="PTHR11477">
    <property type="entry name" value="TRANSCRIPTION FACTOR S-II ZINC FINGER DOMAIN-CONTAINING PROTEIN"/>
    <property type="match status" value="1"/>
</dbReference>
<dbReference type="NCBIfam" id="TIGR01385">
    <property type="entry name" value="TFSII"/>
    <property type="match status" value="1"/>
</dbReference>
<evidence type="ECO:0000256" key="14">
    <source>
        <dbReference type="RuleBase" id="RU368078"/>
    </source>
</evidence>
<dbReference type="Gene3D" id="2.20.25.10">
    <property type="match status" value="1"/>
</dbReference>
<evidence type="ECO:0000256" key="12">
    <source>
        <dbReference type="PROSITE-ProRule" id="PRU00472"/>
    </source>
</evidence>
<feature type="domain" description="TFIIS-type" evidence="16">
    <location>
        <begin position="257"/>
        <end position="297"/>
    </location>
</feature>
<keyword evidence="20" id="KW-1185">Reference proteome</keyword>
<dbReference type="GO" id="GO:0003746">
    <property type="term" value="F:translation elongation factor activity"/>
    <property type="evidence" value="ECO:0007669"/>
    <property type="project" value="UniProtKB-KW"/>
</dbReference>
<dbReference type="Gene3D" id="1.10.472.30">
    <property type="entry name" value="Transcription elongation factor S-II, central domain"/>
    <property type="match status" value="1"/>
</dbReference>
<keyword evidence="4 14" id="KW-0479">Metal-binding</keyword>
<keyword evidence="6 14" id="KW-0862">Zinc</keyword>
<dbReference type="InterPro" id="IPR003617">
    <property type="entry name" value="TFIIS/CRSP70_N_sub"/>
</dbReference>
<dbReference type="PROSITE" id="PS00466">
    <property type="entry name" value="ZF_TFIIS_1"/>
    <property type="match status" value="1"/>
</dbReference>
<comment type="similarity">
    <text evidence="2 14">Belongs to the TFS-II family.</text>
</comment>
<dbReference type="InterPro" id="IPR001222">
    <property type="entry name" value="Znf_TFIIS"/>
</dbReference>
<comment type="subcellular location">
    <subcellularLocation>
        <location evidence="1 13 14">Nucleus</location>
    </subcellularLocation>
</comment>
<dbReference type="CDD" id="cd13749">
    <property type="entry name" value="Zn-ribbon_TFIIS"/>
    <property type="match status" value="1"/>
</dbReference>
<evidence type="ECO:0000256" key="8">
    <source>
        <dbReference type="ARBA" id="ARBA00023125"/>
    </source>
</evidence>
<protein>
    <recommendedName>
        <fullName evidence="14">Transcription elongation factor</fullName>
    </recommendedName>
</protein>
<dbReference type="InterPro" id="IPR017923">
    <property type="entry name" value="TFIIS_N"/>
</dbReference>
<dbReference type="SMART" id="SM00510">
    <property type="entry name" value="TFS2M"/>
    <property type="match status" value="1"/>
</dbReference>
<evidence type="ECO:0000256" key="4">
    <source>
        <dbReference type="ARBA" id="ARBA00022723"/>
    </source>
</evidence>
<dbReference type="InterPro" id="IPR006289">
    <property type="entry name" value="TFSII"/>
</dbReference>
<dbReference type="InterPro" id="IPR036575">
    <property type="entry name" value="TFIIS_cen_dom_sf"/>
</dbReference>
<name>A0AAV4R8N6_9ARAC</name>
<dbReference type="GO" id="GO:0008270">
    <property type="term" value="F:zinc ion binding"/>
    <property type="evidence" value="ECO:0007669"/>
    <property type="project" value="UniProtKB-UniRule"/>
</dbReference>
<accession>A0AAV4R8N6</accession>
<evidence type="ECO:0000256" key="10">
    <source>
        <dbReference type="ARBA" id="ARBA00023242"/>
    </source>
</evidence>
<dbReference type="FunFam" id="1.20.930.10:FF:000002">
    <property type="entry name" value="Transcription elongation factor A (SII), 1"/>
    <property type="match status" value="1"/>
</dbReference>
<evidence type="ECO:0000256" key="7">
    <source>
        <dbReference type="ARBA" id="ARBA00023015"/>
    </source>
</evidence>
<evidence type="ECO:0000256" key="15">
    <source>
        <dbReference type="SAM" id="MobiDB-lite"/>
    </source>
</evidence>
<keyword evidence="9 14" id="KW-0804">Transcription</keyword>
<evidence type="ECO:0000256" key="11">
    <source>
        <dbReference type="ARBA" id="ARBA00025408"/>
    </source>
</evidence>
<dbReference type="AlphaFoldDB" id="A0AAV4R8N6"/>
<dbReference type="InterPro" id="IPR035100">
    <property type="entry name" value="TF_IIS-typ"/>
</dbReference>
<keyword evidence="10 13" id="KW-0539">Nucleus</keyword>
<comment type="caution">
    <text evidence="19">The sequence shown here is derived from an EMBL/GenBank/DDBJ whole genome shotgun (WGS) entry which is preliminary data.</text>
</comment>
<keyword evidence="19" id="KW-0251">Elongation factor</keyword>
<evidence type="ECO:0000259" key="16">
    <source>
        <dbReference type="PROSITE" id="PS51133"/>
    </source>
</evidence>
<feature type="compositionally biased region" description="Polar residues" evidence="15">
    <location>
        <begin position="82"/>
        <end position="106"/>
    </location>
</feature>
<dbReference type="SUPFAM" id="SSF57783">
    <property type="entry name" value="Zinc beta-ribbon"/>
    <property type="match status" value="1"/>
</dbReference>
<keyword evidence="7 14" id="KW-0805">Transcription regulation</keyword>
<dbReference type="Proteomes" id="UP001054837">
    <property type="component" value="Unassembled WGS sequence"/>
</dbReference>
<evidence type="ECO:0000256" key="3">
    <source>
        <dbReference type="ARBA" id="ARBA00022553"/>
    </source>
</evidence>
<dbReference type="InterPro" id="IPR035441">
    <property type="entry name" value="TFIIS/LEDGF_dom_sf"/>
</dbReference>
<dbReference type="GO" id="GO:0005634">
    <property type="term" value="C:nucleus"/>
    <property type="evidence" value="ECO:0007669"/>
    <property type="project" value="UniProtKB-SubCell"/>
</dbReference>
<evidence type="ECO:0000256" key="9">
    <source>
        <dbReference type="ARBA" id="ARBA00023163"/>
    </source>
</evidence>
<evidence type="ECO:0000259" key="18">
    <source>
        <dbReference type="PROSITE" id="PS51321"/>
    </source>
</evidence>
<dbReference type="SUPFAM" id="SSF47676">
    <property type="entry name" value="Conserved domain common to transcription factors TFIIS, elongin A, CRSP70"/>
    <property type="match status" value="1"/>
</dbReference>
<sequence length="299" mass="33404">MGCEEDVFKIAKKLDKMIANGALEQALDLLKALRDLPITLDILQKTRIGMTVNSLRKSTSDEEVITLSKSLIKTWKKLLPETPNSKGDGNGNSRESRGENSNGSTTSNPSQKNESSKESSSKPSGPKQTSFPADTSNSIRLKCREMLANALKLDEVEDDFQNPEELGAKIEDCIFDEFGDTNMKYKNRVRSRVANLKDSKNPELRTNVLKGIIEPARIAVMTADDMASEEMKKLRQKFTKEAINDHQMAVTGGTKTDLLKCGKCKKSNCTYNQVQTRSADEPMTTFVYCNECGHRWKFC</sequence>
<comment type="function">
    <text evidence="11">Necessary for efficient RNA polymerase II transcription elongation past template-encoded arresting sites. The arresting sites in DNA have the property of trapping a certain fraction of elongating RNA polymerases that pass through, resulting in locked ternary complexes. Cleavage of the nascent transcript by S-II allows the resumption of elongation from the new 3'-terminus.</text>
</comment>
<dbReference type="PROSITE" id="PS51133">
    <property type="entry name" value="ZF_TFIIS_2"/>
    <property type="match status" value="1"/>
</dbReference>
<dbReference type="PROSITE" id="PS51319">
    <property type="entry name" value="TFIIS_N"/>
    <property type="match status" value="1"/>
</dbReference>
<feature type="domain" description="TFIIS central" evidence="18">
    <location>
        <begin position="139"/>
        <end position="254"/>
    </location>
</feature>
<dbReference type="EMBL" id="BPLQ01005883">
    <property type="protein sequence ID" value="GIY18313.1"/>
    <property type="molecule type" value="Genomic_DNA"/>
</dbReference>
<dbReference type="InterPro" id="IPR003618">
    <property type="entry name" value="TFIIS_cen_dom"/>
</dbReference>
<evidence type="ECO:0000256" key="13">
    <source>
        <dbReference type="PROSITE-ProRule" id="PRU00649"/>
    </source>
</evidence>